<evidence type="ECO:0000256" key="11">
    <source>
        <dbReference type="ARBA" id="ARBA00023157"/>
    </source>
</evidence>
<dbReference type="PRINTS" id="PR00176">
    <property type="entry name" value="NANEUSMPORT"/>
</dbReference>
<evidence type="ECO:0000256" key="9">
    <source>
        <dbReference type="ARBA" id="ARBA00023053"/>
    </source>
</evidence>
<evidence type="ECO:0000256" key="10">
    <source>
        <dbReference type="ARBA" id="ARBA00023136"/>
    </source>
</evidence>
<evidence type="ECO:0000256" key="14">
    <source>
        <dbReference type="PIRSR" id="PIRSR600175-2"/>
    </source>
</evidence>
<keyword evidence="2" id="KW-0813">Transport</keyword>
<feature type="transmembrane region" description="Helical" evidence="15">
    <location>
        <begin position="116"/>
        <end position="139"/>
    </location>
</feature>
<keyword evidence="11 14" id="KW-1015">Disulfide bond</keyword>
<keyword evidence="5 13" id="KW-0479">Metal-binding</keyword>
<evidence type="ECO:0000256" key="4">
    <source>
        <dbReference type="ARBA" id="ARBA00022692"/>
    </source>
</evidence>
<keyword evidence="7" id="KW-0769">Symport</keyword>
<dbReference type="EMBL" id="MU825876">
    <property type="protein sequence ID" value="KAJ7386445.1"/>
    <property type="molecule type" value="Genomic_DNA"/>
</dbReference>
<dbReference type="Pfam" id="PF00209">
    <property type="entry name" value="SNF"/>
    <property type="match status" value="1"/>
</dbReference>
<evidence type="ECO:0000256" key="15">
    <source>
        <dbReference type="SAM" id="Phobius"/>
    </source>
</evidence>
<dbReference type="PROSITE" id="PS50267">
    <property type="entry name" value="NA_NEUROTRAN_SYMP_3"/>
    <property type="match status" value="1"/>
</dbReference>
<evidence type="ECO:0000256" key="8">
    <source>
        <dbReference type="ARBA" id="ARBA00022989"/>
    </source>
</evidence>
<feature type="disulfide bond" evidence="14">
    <location>
        <begin position="19"/>
        <end position="28"/>
    </location>
</feature>
<dbReference type="OrthoDB" id="6581954at2759"/>
<feature type="transmembrane region" description="Helical" evidence="15">
    <location>
        <begin position="77"/>
        <end position="96"/>
    </location>
</feature>
<evidence type="ECO:0000256" key="3">
    <source>
        <dbReference type="ARBA" id="ARBA00022475"/>
    </source>
</evidence>
<feature type="transmembrane region" description="Helical" evidence="15">
    <location>
        <begin position="188"/>
        <end position="213"/>
    </location>
</feature>
<evidence type="ECO:0000313" key="16">
    <source>
        <dbReference type="EMBL" id="KAJ7386445.1"/>
    </source>
</evidence>
<comment type="subcellular location">
    <subcellularLocation>
        <location evidence="1">Cell membrane</location>
        <topology evidence="1">Multi-pass membrane protein</topology>
    </subcellularLocation>
</comment>
<dbReference type="GO" id="GO:0006836">
    <property type="term" value="P:neurotransmitter transport"/>
    <property type="evidence" value="ECO:0007669"/>
    <property type="project" value="UniProtKB-KW"/>
</dbReference>
<dbReference type="GO" id="GO:0006865">
    <property type="term" value="P:amino acid transport"/>
    <property type="evidence" value="ECO:0007669"/>
    <property type="project" value="TreeGrafter"/>
</dbReference>
<keyword evidence="10 15" id="KW-0472">Membrane</keyword>
<evidence type="ECO:0000256" key="13">
    <source>
        <dbReference type="PIRSR" id="PIRSR600175-1"/>
    </source>
</evidence>
<dbReference type="GO" id="GO:0090493">
    <property type="term" value="P:catecholamine uptake"/>
    <property type="evidence" value="ECO:0007669"/>
    <property type="project" value="UniProtKB-ARBA"/>
</dbReference>
<keyword evidence="8 15" id="KW-1133">Transmembrane helix</keyword>
<keyword evidence="6" id="KW-0532">Neurotransmitter transport</keyword>
<keyword evidence="3" id="KW-1003">Cell membrane</keyword>
<dbReference type="InterPro" id="IPR000175">
    <property type="entry name" value="Na/ntran_symport"/>
</dbReference>
<dbReference type="Proteomes" id="UP001163046">
    <property type="component" value="Unassembled WGS sequence"/>
</dbReference>
<gene>
    <name evidence="16" type="ORF">OS493_008573</name>
</gene>
<dbReference type="PANTHER" id="PTHR11616:SF320">
    <property type="entry name" value="SODIUM-DEPENDENT NORADRENALINE TRANSPORTER"/>
    <property type="match status" value="1"/>
</dbReference>
<sequence length="252" mass="27622">MESFVPLSLVCSEVPWKSCGNSWNTASCSEAWGNFTSNCTSIGQPLNCTIKLTSPSEEFWERYILAISNGVDDPGNIRLPLATTLLIAWTVVYFCICKGIKSSGKVAYFTATFPYLILLALLIRGATLPGAVDGIIFYLKPDFNKLLEPQVWIDAASQIFFSLSVGLGGLVTFASYNKFHNNCERDAVVVSTINCLTSLFGGFAIFSVMGFMAHTLNKEVSEVVSSGKQRCKQSCLQGALPLKLERRGPERR</sequence>
<dbReference type="GO" id="GO:0046872">
    <property type="term" value="F:metal ion binding"/>
    <property type="evidence" value="ECO:0007669"/>
    <property type="project" value="UniProtKB-KW"/>
</dbReference>
<protein>
    <submittedName>
        <fullName evidence="16">Uncharacterized protein</fullName>
    </submittedName>
</protein>
<dbReference type="GO" id="GO:0005886">
    <property type="term" value="C:plasma membrane"/>
    <property type="evidence" value="ECO:0007669"/>
    <property type="project" value="UniProtKB-SubCell"/>
</dbReference>
<feature type="binding site" evidence="13">
    <location>
        <position position="162"/>
    </location>
    <ligand>
        <name>Na(+)</name>
        <dbReference type="ChEBI" id="CHEBI:29101"/>
        <label>1</label>
    </ligand>
</feature>
<evidence type="ECO:0000256" key="1">
    <source>
        <dbReference type="ARBA" id="ARBA00004651"/>
    </source>
</evidence>
<feature type="binding site" evidence="13">
    <location>
        <position position="194"/>
    </location>
    <ligand>
        <name>Na(+)</name>
        <dbReference type="ChEBI" id="CHEBI:29101"/>
        <label>1</label>
    </ligand>
</feature>
<feature type="transmembrane region" description="Helical" evidence="15">
    <location>
        <begin position="159"/>
        <end position="176"/>
    </location>
</feature>
<evidence type="ECO:0000256" key="12">
    <source>
        <dbReference type="ARBA" id="ARBA00023180"/>
    </source>
</evidence>
<evidence type="ECO:0000256" key="5">
    <source>
        <dbReference type="ARBA" id="ARBA00022723"/>
    </source>
</evidence>
<evidence type="ECO:0000256" key="7">
    <source>
        <dbReference type="ARBA" id="ARBA00022847"/>
    </source>
</evidence>
<keyword evidence="4 15" id="KW-0812">Transmembrane</keyword>
<organism evidence="16 17">
    <name type="scientific">Desmophyllum pertusum</name>
    <dbReference type="NCBI Taxonomy" id="174260"/>
    <lineage>
        <taxon>Eukaryota</taxon>
        <taxon>Metazoa</taxon>
        <taxon>Cnidaria</taxon>
        <taxon>Anthozoa</taxon>
        <taxon>Hexacorallia</taxon>
        <taxon>Scleractinia</taxon>
        <taxon>Caryophylliina</taxon>
        <taxon>Caryophylliidae</taxon>
        <taxon>Desmophyllum</taxon>
    </lineage>
</organism>
<dbReference type="InterPro" id="IPR037272">
    <property type="entry name" value="SNS_sf"/>
</dbReference>
<reference evidence="16" key="1">
    <citation type="submission" date="2023-01" db="EMBL/GenBank/DDBJ databases">
        <title>Genome assembly of the deep-sea coral Lophelia pertusa.</title>
        <authorList>
            <person name="Herrera S."/>
            <person name="Cordes E."/>
        </authorList>
    </citation>
    <scope>NUCLEOTIDE SEQUENCE</scope>
    <source>
        <strain evidence="16">USNM1676648</strain>
        <tissue evidence="16">Polyp</tissue>
    </source>
</reference>
<evidence type="ECO:0000256" key="2">
    <source>
        <dbReference type="ARBA" id="ARBA00022448"/>
    </source>
</evidence>
<dbReference type="GO" id="GO:0008504">
    <property type="term" value="F:monoamine transmembrane transporter activity"/>
    <property type="evidence" value="ECO:0007669"/>
    <property type="project" value="UniProtKB-ARBA"/>
</dbReference>
<evidence type="ECO:0000313" key="17">
    <source>
        <dbReference type="Proteomes" id="UP001163046"/>
    </source>
</evidence>
<comment type="caution">
    <text evidence="16">The sequence shown here is derived from an EMBL/GenBank/DDBJ whole genome shotgun (WGS) entry which is preliminary data.</text>
</comment>
<keyword evidence="17" id="KW-1185">Reference proteome</keyword>
<name>A0A9X0D4D3_9CNID</name>
<accession>A0A9X0D4D3</accession>
<proteinExistence type="predicted"/>
<keyword evidence="9 13" id="KW-0915">Sodium</keyword>
<dbReference type="SUPFAM" id="SSF161070">
    <property type="entry name" value="SNF-like"/>
    <property type="match status" value="1"/>
</dbReference>
<evidence type="ECO:0000256" key="6">
    <source>
        <dbReference type="ARBA" id="ARBA00022775"/>
    </source>
</evidence>
<dbReference type="PANTHER" id="PTHR11616">
    <property type="entry name" value="SODIUM/CHLORIDE DEPENDENT TRANSPORTER"/>
    <property type="match status" value="1"/>
</dbReference>
<keyword evidence="12" id="KW-0325">Glycoprotein</keyword>
<dbReference type="AlphaFoldDB" id="A0A9X0D4D3"/>
<dbReference type="GO" id="GO:0015378">
    <property type="term" value="F:sodium:chloride symporter activity"/>
    <property type="evidence" value="ECO:0007669"/>
    <property type="project" value="UniProtKB-ARBA"/>
</dbReference>